<dbReference type="CDD" id="cd08414">
    <property type="entry name" value="PBP2_LTTR_aromatics_like"/>
    <property type="match status" value="1"/>
</dbReference>
<evidence type="ECO:0000313" key="7">
    <source>
        <dbReference type="Proteomes" id="UP000215005"/>
    </source>
</evidence>
<gene>
    <name evidence="6" type="ORF">CDO52_08630</name>
</gene>
<dbReference type="GO" id="GO:0003700">
    <property type="term" value="F:DNA-binding transcription factor activity"/>
    <property type="evidence" value="ECO:0007669"/>
    <property type="project" value="InterPro"/>
</dbReference>
<dbReference type="PANTHER" id="PTHR30346">
    <property type="entry name" value="TRANSCRIPTIONAL DUAL REGULATOR HCAR-RELATED"/>
    <property type="match status" value="1"/>
</dbReference>
<dbReference type="GO" id="GO:0032993">
    <property type="term" value="C:protein-DNA complex"/>
    <property type="evidence" value="ECO:0007669"/>
    <property type="project" value="TreeGrafter"/>
</dbReference>
<keyword evidence="3" id="KW-0238">DNA-binding</keyword>
<keyword evidence="2" id="KW-0805">Transcription regulation</keyword>
<dbReference type="Pfam" id="PF00126">
    <property type="entry name" value="HTH_1"/>
    <property type="match status" value="1"/>
</dbReference>
<keyword evidence="7" id="KW-1185">Reference proteome</keyword>
<reference evidence="6 7" key="1">
    <citation type="submission" date="2017-08" db="EMBL/GenBank/DDBJ databases">
        <title>The complete genome sequence of Nocardiopsis gilva YIM 90087.</title>
        <authorList>
            <person name="Yin M."/>
            <person name="Tang S."/>
        </authorList>
    </citation>
    <scope>NUCLEOTIDE SEQUENCE [LARGE SCALE GENOMIC DNA]</scope>
    <source>
        <strain evidence="6 7">YIM 90087</strain>
    </source>
</reference>
<comment type="similarity">
    <text evidence="1">Belongs to the LysR transcriptional regulatory family.</text>
</comment>
<dbReference type="AlphaFoldDB" id="A0A223S3Z4"/>
<dbReference type="GO" id="GO:0003677">
    <property type="term" value="F:DNA binding"/>
    <property type="evidence" value="ECO:0007669"/>
    <property type="project" value="UniProtKB-KW"/>
</dbReference>
<dbReference type="KEGG" id="ngv:CDO52_08630"/>
<dbReference type="InterPro" id="IPR000847">
    <property type="entry name" value="LysR_HTH_N"/>
</dbReference>
<organism evidence="6 7">
    <name type="scientific">Nocardiopsis gilva YIM 90087</name>
    <dbReference type="NCBI Taxonomy" id="1235441"/>
    <lineage>
        <taxon>Bacteria</taxon>
        <taxon>Bacillati</taxon>
        <taxon>Actinomycetota</taxon>
        <taxon>Actinomycetes</taxon>
        <taxon>Streptosporangiales</taxon>
        <taxon>Nocardiopsidaceae</taxon>
        <taxon>Nocardiopsis</taxon>
    </lineage>
</organism>
<protein>
    <submittedName>
        <fullName evidence="6">LysR family transcriptional regulator</fullName>
    </submittedName>
</protein>
<sequence>MRGLEVRELECFLVLSEELHFGRTGERLYISQSRVSQLLRKLEGRIGTRLVERTSRRVRLTEFGEEFAASLRPAYDALAATVEQARTRARDGRSRMRIGFQGTIYAQVTRAITAFHDHYPDRRIDLVEIPLSDPFGAMRSGDVDAAVVMLPVDEPDLTLGMAFSEQHQYLAMSVHHPFARHTRLTAEDLARTSLIPLAEPAPGYWRRVYYPDTTPCGRPIPQEDGVHTLQEGLTRIAAGRGTMLLCGATAEYNLRPDITFAPVAGLPTSALGLIWPTDRETPHLRAFATAISDYWR</sequence>
<dbReference type="InterPro" id="IPR005119">
    <property type="entry name" value="LysR_subst-bd"/>
</dbReference>
<dbReference type="PROSITE" id="PS50931">
    <property type="entry name" value="HTH_LYSR"/>
    <property type="match status" value="1"/>
</dbReference>
<dbReference type="Pfam" id="PF03466">
    <property type="entry name" value="LysR_substrate"/>
    <property type="match status" value="1"/>
</dbReference>
<dbReference type="RefSeq" id="WP_017617402.1">
    <property type="nucleotide sequence ID" value="NZ_ANBG01000070.1"/>
</dbReference>
<dbReference type="Gene3D" id="1.10.10.10">
    <property type="entry name" value="Winged helix-like DNA-binding domain superfamily/Winged helix DNA-binding domain"/>
    <property type="match status" value="1"/>
</dbReference>
<evidence type="ECO:0000256" key="2">
    <source>
        <dbReference type="ARBA" id="ARBA00023015"/>
    </source>
</evidence>
<dbReference type="PANTHER" id="PTHR30346:SF0">
    <property type="entry name" value="HCA OPERON TRANSCRIPTIONAL ACTIVATOR HCAR"/>
    <property type="match status" value="1"/>
</dbReference>
<evidence type="ECO:0000313" key="6">
    <source>
        <dbReference type="EMBL" id="ASU82838.1"/>
    </source>
</evidence>
<dbReference type="SUPFAM" id="SSF46785">
    <property type="entry name" value="Winged helix' DNA-binding domain"/>
    <property type="match status" value="1"/>
</dbReference>
<evidence type="ECO:0000256" key="3">
    <source>
        <dbReference type="ARBA" id="ARBA00023125"/>
    </source>
</evidence>
<dbReference type="Gene3D" id="3.40.190.10">
    <property type="entry name" value="Periplasmic binding protein-like II"/>
    <property type="match status" value="2"/>
</dbReference>
<feature type="domain" description="HTH lysR-type" evidence="5">
    <location>
        <begin position="4"/>
        <end position="61"/>
    </location>
</feature>
<keyword evidence="4" id="KW-0804">Transcription</keyword>
<evidence type="ECO:0000256" key="4">
    <source>
        <dbReference type="ARBA" id="ARBA00023163"/>
    </source>
</evidence>
<name>A0A223S3Z4_9ACTN</name>
<dbReference type="Proteomes" id="UP000215005">
    <property type="component" value="Chromosome"/>
</dbReference>
<dbReference type="InterPro" id="IPR036390">
    <property type="entry name" value="WH_DNA-bd_sf"/>
</dbReference>
<proteinExistence type="inferred from homology"/>
<dbReference type="SUPFAM" id="SSF53850">
    <property type="entry name" value="Periplasmic binding protein-like II"/>
    <property type="match status" value="1"/>
</dbReference>
<dbReference type="InterPro" id="IPR036388">
    <property type="entry name" value="WH-like_DNA-bd_sf"/>
</dbReference>
<accession>A0A223S3Z4</accession>
<evidence type="ECO:0000259" key="5">
    <source>
        <dbReference type="PROSITE" id="PS50931"/>
    </source>
</evidence>
<evidence type="ECO:0000256" key="1">
    <source>
        <dbReference type="ARBA" id="ARBA00009437"/>
    </source>
</evidence>
<dbReference type="OrthoDB" id="79118at2"/>
<dbReference type="EMBL" id="CP022753">
    <property type="protein sequence ID" value="ASU82838.1"/>
    <property type="molecule type" value="Genomic_DNA"/>
</dbReference>